<reference evidence="1" key="1">
    <citation type="submission" date="2015-11" db="EMBL/GenBank/DDBJ databases">
        <title>De novo transcriptome assembly of four potential Pierce s Disease insect vectors from Arizona vineyards.</title>
        <authorList>
            <person name="Tassone E.E."/>
        </authorList>
    </citation>
    <scope>NUCLEOTIDE SEQUENCE</scope>
</reference>
<name>A0A1B6H278_9HEMI</name>
<sequence length="108" mass="12607">LDDWDLPDKNFRWESREHQMFRLDEETGDLIMKSGTPRGLYDLHFRVQDRRHNQHNVKAHVRVRVKDMSYNIITNSGSLRLSGISAVDLVMRSGGSSKLWLLQSKLAE</sequence>
<proteinExistence type="predicted"/>
<evidence type="ECO:0008006" key="2">
    <source>
        <dbReference type="Google" id="ProtNLM"/>
    </source>
</evidence>
<feature type="non-terminal residue" evidence="1">
    <location>
        <position position="108"/>
    </location>
</feature>
<accession>A0A1B6H278</accession>
<gene>
    <name evidence="1" type="ORF">g.50446</name>
</gene>
<organism evidence="1">
    <name type="scientific">Cuerna arida</name>
    <dbReference type="NCBI Taxonomy" id="1464854"/>
    <lineage>
        <taxon>Eukaryota</taxon>
        <taxon>Metazoa</taxon>
        <taxon>Ecdysozoa</taxon>
        <taxon>Arthropoda</taxon>
        <taxon>Hexapoda</taxon>
        <taxon>Insecta</taxon>
        <taxon>Pterygota</taxon>
        <taxon>Neoptera</taxon>
        <taxon>Paraneoptera</taxon>
        <taxon>Hemiptera</taxon>
        <taxon>Auchenorrhyncha</taxon>
        <taxon>Membracoidea</taxon>
        <taxon>Cicadellidae</taxon>
        <taxon>Cicadellinae</taxon>
        <taxon>Proconiini</taxon>
        <taxon>Cuerna</taxon>
    </lineage>
</organism>
<feature type="non-terminal residue" evidence="1">
    <location>
        <position position="1"/>
    </location>
</feature>
<dbReference type="EMBL" id="GECZ01000975">
    <property type="protein sequence ID" value="JAS68794.1"/>
    <property type="molecule type" value="Transcribed_RNA"/>
</dbReference>
<dbReference type="CDD" id="cd11304">
    <property type="entry name" value="Cadherin_repeat"/>
    <property type="match status" value="1"/>
</dbReference>
<evidence type="ECO:0000313" key="1">
    <source>
        <dbReference type="EMBL" id="JAS68794.1"/>
    </source>
</evidence>
<protein>
    <recommendedName>
        <fullName evidence="2">Cadherin domain-containing protein</fullName>
    </recommendedName>
</protein>
<dbReference type="AlphaFoldDB" id="A0A1B6H278"/>